<evidence type="ECO:0000313" key="1">
    <source>
        <dbReference type="EMBL" id="KAH3694471.1"/>
    </source>
</evidence>
<comment type="caution">
    <text evidence="1">The sequence shown here is derived from an EMBL/GenBank/DDBJ whole genome shotgun (WGS) entry which is preliminary data.</text>
</comment>
<reference evidence="1" key="2">
    <citation type="submission" date="2020-11" db="EMBL/GenBank/DDBJ databases">
        <authorList>
            <person name="McCartney M.A."/>
            <person name="Auch B."/>
            <person name="Kono T."/>
            <person name="Mallez S."/>
            <person name="Becker A."/>
            <person name="Gohl D.M."/>
            <person name="Silverstein K.A.T."/>
            <person name="Koren S."/>
            <person name="Bechman K.B."/>
            <person name="Herman A."/>
            <person name="Abrahante J.E."/>
            <person name="Garbe J."/>
        </authorList>
    </citation>
    <scope>NUCLEOTIDE SEQUENCE</scope>
    <source>
        <strain evidence="1">Duluth1</strain>
        <tissue evidence="1">Whole animal</tissue>
    </source>
</reference>
<gene>
    <name evidence="1" type="ORF">DPMN_081911</name>
</gene>
<dbReference type="AlphaFoldDB" id="A0A9D3Y874"/>
<accession>A0A9D3Y874</accession>
<organism evidence="1 2">
    <name type="scientific">Dreissena polymorpha</name>
    <name type="common">Zebra mussel</name>
    <name type="synonym">Mytilus polymorpha</name>
    <dbReference type="NCBI Taxonomy" id="45954"/>
    <lineage>
        <taxon>Eukaryota</taxon>
        <taxon>Metazoa</taxon>
        <taxon>Spiralia</taxon>
        <taxon>Lophotrochozoa</taxon>
        <taxon>Mollusca</taxon>
        <taxon>Bivalvia</taxon>
        <taxon>Autobranchia</taxon>
        <taxon>Heteroconchia</taxon>
        <taxon>Euheterodonta</taxon>
        <taxon>Imparidentia</taxon>
        <taxon>Neoheterodontei</taxon>
        <taxon>Myida</taxon>
        <taxon>Dreissenoidea</taxon>
        <taxon>Dreissenidae</taxon>
        <taxon>Dreissena</taxon>
    </lineage>
</organism>
<dbReference type="EMBL" id="JAIWYP010000016">
    <property type="protein sequence ID" value="KAH3694471.1"/>
    <property type="molecule type" value="Genomic_DNA"/>
</dbReference>
<sequence length="76" mass="8570">MNVLSKCGRYCETGIQLLYSLEAGMELDQETLDGLFLIQHAQIKFLQEEFAALLVGGQFDASTAKIVRSLQKNVWF</sequence>
<proteinExistence type="predicted"/>
<protein>
    <submittedName>
        <fullName evidence="1">Uncharacterized protein</fullName>
    </submittedName>
</protein>
<keyword evidence="2" id="KW-1185">Reference proteome</keyword>
<reference evidence="1" key="1">
    <citation type="journal article" date="2019" name="bioRxiv">
        <title>The Genome of the Zebra Mussel, Dreissena polymorpha: A Resource for Invasive Species Research.</title>
        <authorList>
            <person name="McCartney M.A."/>
            <person name="Auch B."/>
            <person name="Kono T."/>
            <person name="Mallez S."/>
            <person name="Zhang Y."/>
            <person name="Obille A."/>
            <person name="Becker A."/>
            <person name="Abrahante J.E."/>
            <person name="Garbe J."/>
            <person name="Badalamenti J.P."/>
            <person name="Herman A."/>
            <person name="Mangelson H."/>
            <person name="Liachko I."/>
            <person name="Sullivan S."/>
            <person name="Sone E.D."/>
            <person name="Koren S."/>
            <person name="Silverstein K.A.T."/>
            <person name="Beckman K.B."/>
            <person name="Gohl D.M."/>
        </authorList>
    </citation>
    <scope>NUCLEOTIDE SEQUENCE</scope>
    <source>
        <strain evidence="1">Duluth1</strain>
        <tissue evidence="1">Whole animal</tissue>
    </source>
</reference>
<evidence type="ECO:0000313" key="2">
    <source>
        <dbReference type="Proteomes" id="UP000828390"/>
    </source>
</evidence>
<dbReference type="Proteomes" id="UP000828390">
    <property type="component" value="Unassembled WGS sequence"/>
</dbReference>
<name>A0A9D3Y874_DREPO</name>